<dbReference type="InterPro" id="IPR029069">
    <property type="entry name" value="HotDog_dom_sf"/>
</dbReference>
<evidence type="ECO:0000259" key="3">
    <source>
        <dbReference type="Pfam" id="PF03061"/>
    </source>
</evidence>
<dbReference type="EMBL" id="CP116346">
    <property type="protein sequence ID" value="WIT11902.1"/>
    <property type="molecule type" value="Genomic_DNA"/>
</dbReference>
<dbReference type="GO" id="GO:0047617">
    <property type="term" value="F:fatty acyl-CoA hydrolase activity"/>
    <property type="evidence" value="ECO:0007669"/>
    <property type="project" value="InterPro"/>
</dbReference>
<dbReference type="Pfam" id="PF03061">
    <property type="entry name" value="4HBT"/>
    <property type="match status" value="1"/>
</dbReference>
<evidence type="ECO:0000256" key="2">
    <source>
        <dbReference type="ARBA" id="ARBA00022801"/>
    </source>
</evidence>
<dbReference type="PANTHER" id="PTHR21660">
    <property type="entry name" value="THIOESTERASE SUPERFAMILY MEMBER-RELATED"/>
    <property type="match status" value="1"/>
</dbReference>
<protein>
    <submittedName>
        <fullName evidence="4">PaaI family thioesterase</fullName>
    </submittedName>
</protein>
<reference evidence="4" key="1">
    <citation type="submission" date="2023-01" db="EMBL/GenBank/DDBJ databases">
        <title>Whole genome sequence of Paucibacter sp. S2-9 isolated from pond sediment.</title>
        <authorList>
            <person name="Jung J.Y."/>
        </authorList>
    </citation>
    <scope>NUCLEOTIDE SEQUENCE</scope>
    <source>
        <strain evidence="4">S2-9</strain>
    </source>
</reference>
<dbReference type="KEGG" id="pais:PFX98_24015"/>
<sequence>MSDERLAQYQRIFRAAPFVADLGAELTEVGAGLCHSRLRIEPRHLQHSGVVHAGVITTLADHSAGGAAQTLVPEGHMTVTAELKLSLLRGAKGQVLRCEARVIKPGRQLMFTEADVFCDADGASQLVARLSATMAVVKI</sequence>
<comment type="similarity">
    <text evidence="1">Belongs to the thioesterase PaaI family.</text>
</comment>
<dbReference type="NCBIfam" id="TIGR00369">
    <property type="entry name" value="unchar_dom_1"/>
    <property type="match status" value="1"/>
</dbReference>
<keyword evidence="5" id="KW-1185">Reference proteome</keyword>
<dbReference type="AlphaFoldDB" id="A0AA95SMX3"/>
<organism evidence="4 5">
    <name type="scientific">Paucibacter sediminis</name>
    <dbReference type="NCBI Taxonomy" id="3019553"/>
    <lineage>
        <taxon>Bacteria</taxon>
        <taxon>Pseudomonadati</taxon>
        <taxon>Pseudomonadota</taxon>
        <taxon>Betaproteobacteria</taxon>
        <taxon>Burkholderiales</taxon>
        <taxon>Sphaerotilaceae</taxon>
        <taxon>Roseateles</taxon>
    </lineage>
</organism>
<evidence type="ECO:0000313" key="5">
    <source>
        <dbReference type="Proteomes" id="UP001177769"/>
    </source>
</evidence>
<dbReference type="InterPro" id="IPR039298">
    <property type="entry name" value="ACOT13"/>
</dbReference>
<feature type="domain" description="Thioesterase" evidence="3">
    <location>
        <begin position="49"/>
        <end position="121"/>
    </location>
</feature>
<dbReference type="CDD" id="cd03443">
    <property type="entry name" value="PaaI_thioesterase"/>
    <property type="match status" value="1"/>
</dbReference>
<evidence type="ECO:0000313" key="4">
    <source>
        <dbReference type="EMBL" id="WIT11902.1"/>
    </source>
</evidence>
<gene>
    <name evidence="4" type="ORF">PFX98_24015</name>
</gene>
<dbReference type="Gene3D" id="3.10.129.10">
    <property type="entry name" value="Hotdog Thioesterase"/>
    <property type="match status" value="1"/>
</dbReference>
<proteinExistence type="inferred from homology"/>
<evidence type="ECO:0000256" key="1">
    <source>
        <dbReference type="ARBA" id="ARBA00008324"/>
    </source>
</evidence>
<dbReference type="Proteomes" id="UP001177769">
    <property type="component" value="Chromosome"/>
</dbReference>
<name>A0AA95SMX3_9BURK</name>
<accession>A0AA95SMX3</accession>
<keyword evidence="2" id="KW-0378">Hydrolase</keyword>
<dbReference type="PANTHER" id="PTHR21660:SF1">
    <property type="entry name" value="ACYL-COENZYME A THIOESTERASE 13"/>
    <property type="match status" value="1"/>
</dbReference>
<dbReference type="RefSeq" id="WP_285232991.1">
    <property type="nucleotide sequence ID" value="NZ_CP116346.1"/>
</dbReference>
<dbReference type="SUPFAM" id="SSF54637">
    <property type="entry name" value="Thioesterase/thiol ester dehydrase-isomerase"/>
    <property type="match status" value="1"/>
</dbReference>
<dbReference type="InterPro" id="IPR003736">
    <property type="entry name" value="PAAI_dom"/>
</dbReference>
<dbReference type="InterPro" id="IPR006683">
    <property type="entry name" value="Thioestr_dom"/>
</dbReference>